<dbReference type="PRINTS" id="PR00146">
    <property type="entry name" value="DHPICSNTHASE"/>
</dbReference>
<dbReference type="InterPro" id="IPR013785">
    <property type="entry name" value="Aldolase_TIM"/>
</dbReference>
<dbReference type="EMBL" id="JACHOO010000005">
    <property type="protein sequence ID" value="MBB5753578.1"/>
    <property type="molecule type" value="Genomic_DNA"/>
</dbReference>
<evidence type="ECO:0000256" key="2">
    <source>
        <dbReference type="ARBA" id="ARBA00023239"/>
    </source>
</evidence>
<dbReference type="Proteomes" id="UP000523821">
    <property type="component" value="Unassembled WGS sequence"/>
</dbReference>
<evidence type="ECO:0000256" key="3">
    <source>
        <dbReference type="PIRNR" id="PIRNR001365"/>
    </source>
</evidence>
<dbReference type="SMART" id="SM01130">
    <property type="entry name" value="DHDPS"/>
    <property type="match status" value="1"/>
</dbReference>
<comment type="caution">
    <text evidence="5">The sequence shown here is derived from an EMBL/GenBank/DDBJ whole genome shotgun (WGS) entry which is preliminary data.</text>
</comment>
<dbReference type="InterPro" id="IPR002220">
    <property type="entry name" value="DapA-like"/>
</dbReference>
<dbReference type="PANTHER" id="PTHR12128">
    <property type="entry name" value="DIHYDRODIPICOLINATE SYNTHASE"/>
    <property type="match status" value="1"/>
</dbReference>
<feature type="binding site" evidence="4">
    <location>
        <position position="213"/>
    </location>
    <ligand>
        <name>pyruvate</name>
        <dbReference type="ChEBI" id="CHEBI:15361"/>
    </ligand>
</feature>
<dbReference type="RefSeq" id="WP_183856540.1">
    <property type="nucleotide sequence ID" value="NZ_JACHOO010000005.1"/>
</dbReference>
<evidence type="ECO:0000313" key="6">
    <source>
        <dbReference type="Proteomes" id="UP000523821"/>
    </source>
</evidence>
<protein>
    <submittedName>
        <fullName evidence="5">4-hydroxy-tetrahydrodipicolinate synthase</fullName>
        <ecNumber evidence="5">4.3.3.7</ecNumber>
    </submittedName>
</protein>
<evidence type="ECO:0000313" key="5">
    <source>
        <dbReference type="EMBL" id="MBB5753578.1"/>
    </source>
</evidence>
<dbReference type="SUPFAM" id="SSF51569">
    <property type="entry name" value="Aldolase"/>
    <property type="match status" value="1"/>
</dbReference>
<dbReference type="Pfam" id="PF00701">
    <property type="entry name" value="DHDPS"/>
    <property type="match status" value="1"/>
</dbReference>
<dbReference type="GO" id="GO:0005829">
    <property type="term" value="C:cytosol"/>
    <property type="evidence" value="ECO:0007669"/>
    <property type="project" value="TreeGrafter"/>
</dbReference>
<dbReference type="PANTHER" id="PTHR12128:SF66">
    <property type="entry name" value="4-HYDROXY-2-OXOGLUTARATE ALDOLASE, MITOCHONDRIAL"/>
    <property type="match status" value="1"/>
</dbReference>
<keyword evidence="2 3" id="KW-0456">Lyase</keyword>
<evidence type="ECO:0000256" key="4">
    <source>
        <dbReference type="PIRSR" id="PIRSR001365-2"/>
    </source>
</evidence>
<sequence>MSVRIDETASGVYVIAVTPFTETGALDEASIDRVTDFYLEKGVSGLTILGMMGESHKLSSEESRATMRRYLKRVDGRVPVVVGVSAPGTDPLVAFAREAMDEGAAGVMVAPVPTVRTEEQIHGYFAGVLDRLGDIPVVVQDYPLTTGVNISVATLLRLFEAYPSIVMLKHEDCPGHAKLGRIRNAPGRRLSILVGNGGLYLPQEMRRGADGAMTGFAYPEMLVEVCALFAKGEAERAEDLFDLYLPLLRHEAQPGIGIALRKETLRRRGAIGSAHVRHPGPKLGPDDHAELGQLIARLERRLSAGRTMRAAAG</sequence>
<name>A0A7W9L2K4_9HYPH</name>
<dbReference type="CDD" id="cd00408">
    <property type="entry name" value="DHDPS-like"/>
    <property type="match status" value="1"/>
</dbReference>
<dbReference type="GO" id="GO:0008840">
    <property type="term" value="F:4-hydroxy-tetrahydrodipicolinate synthase activity"/>
    <property type="evidence" value="ECO:0007669"/>
    <property type="project" value="UniProtKB-EC"/>
</dbReference>
<organism evidence="5 6">
    <name type="scientific">Prosthecomicrobium pneumaticum</name>
    <dbReference type="NCBI Taxonomy" id="81895"/>
    <lineage>
        <taxon>Bacteria</taxon>
        <taxon>Pseudomonadati</taxon>
        <taxon>Pseudomonadota</taxon>
        <taxon>Alphaproteobacteria</taxon>
        <taxon>Hyphomicrobiales</taxon>
        <taxon>Kaistiaceae</taxon>
        <taxon>Prosthecomicrobium</taxon>
    </lineage>
</organism>
<comment type="similarity">
    <text evidence="1 3">Belongs to the DapA family.</text>
</comment>
<proteinExistence type="inferred from homology"/>
<reference evidence="5 6" key="1">
    <citation type="submission" date="2020-08" db="EMBL/GenBank/DDBJ databases">
        <title>Genomic Encyclopedia of Type Strains, Phase IV (KMG-IV): sequencing the most valuable type-strain genomes for metagenomic binning, comparative biology and taxonomic classification.</title>
        <authorList>
            <person name="Goeker M."/>
        </authorList>
    </citation>
    <scope>NUCLEOTIDE SEQUENCE [LARGE SCALE GENOMIC DNA]</scope>
    <source>
        <strain evidence="5 6">DSM 16268</strain>
    </source>
</reference>
<dbReference type="Gene3D" id="3.20.20.70">
    <property type="entry name" value="Aldolase class I"/>
    <property type="match status" value="1"/>
</dbReference>
<evidence type="ECO:0000256" key="1">
    <source>
        <dbReference type="ARBA" id="ARBA00007592"/>
    </source>
</evidence>
<dbReference type="EC" id="4.3.3.7" evidence="5"/>
<gene>
    <name evidence="5" type="ORF">GGQ63_002648</name>
</gene>
<dbReference type="PIRSF" id="PIRSF001365">
    <property type="entry name" value="DHDPS"/>
    <property type="match status" value="1"/>
</dbReference>
<dbReference type="AlphaFoldDB" id="A0A7W9L2K4"/>
<accession>A0A7W9L2K4</accession>
<keyword evidence="6" id="KW-1185">Reference proteome</keyword>